<evidence type="ECO:0000256" key="3">
    <source>
        <dbReference type="ARBA" id="ARBA00012027"/>
    </source>
</evidence>
<comment type="caution">
    <text evidence="9">The sequence shown here is derived from an EMBL/GenBank/DDBJ whole genome shotgun (WGS) entry which is preliminary data.</text>
</comment>
<keyword evidence="6" id="KW-0443">Lipid metabolism</keyword>
<reference evidence="9 10" key="1">
    <citation type="submission" date="2019-12" db="EMBL/GenBank/DDBJ databases">
        <title>Genome sequence of Streptomyces bambusae.</title>
        <authorList>
            <person name="Bansal K."/>
            <person name="Choksket S."/>
            <person name="Korpole S."/>
            <person name="Patil P.B."/>
        </authorList>
    </citation>
    <scope>NUCLEOTIDE SEQUENCE [LARGE SCALE GENOMIC DNA]</scope>
    <source>
        <strain evidence="9 10">SK60</strain>
    </source>
</reference>
<comment type="catalytic activity">
    <reaction evidence="1">
        <text>a 1,2-diacyl-sn-glycero-3-phosphocholine + H2O = a 1,2-diacyl-sn-glycero-3-phosphate + choline + H(+)</text>
        <dbReference type="Rhea" id="RHEA:14445"/>
        <dbReference type="ChEBI" id="CHEBI:15354"/>
        <dbReference type="ChEBI" id="CHEBI:15377"/>
        <dbReference type="ChEBI" id="CHEBI:15378"/>
        <dbReference type="ChEBI" id="CHEBI:57643"/>
        <dbReference type="ChEBI" id="CHEBI:58608"/>
        <dbReference type="EC" id="3.1.4.4"/>
    </reaction>
</comment>
<comment type="similarity">
    <text evidence="2">Belongs to the phospholipase D family.</text>
</comment>
<evidence type="ECO:0000256" key="7">
    <source>
        <dbReference type="SAM" id="SignalP"/>
    </source>
</evidence>
<dbReference type="SUPFAM" id="SSF56024">
    <property type="entry name" value="Phospholipase D/nuclease"/>
    <property type="match status" value="2"/>
</dbReference>
<protein>
    <recommendedName>
        <fullName evidence="3">phospholipase D</fullName>
        <ecNumber evidence="3">3.1.4.4</ecNumber>
    </recommendedName>
</protein>
<feature type="domain" description="Phospholipase D-like" evidence="8">
    <location>
        <begin position="271"/>
        <end position="408"/>
    </location>
</feature>
<feature type="chain" id="PRO_5047133943" description="phospholipase D" evidence="7">
    <location>
        <begin position="28"/>
        <end position="723"/>
    </location>
</feature>
<evidence type="ECO:0000256" key="5">
    <source>
        <dbReference type="ARBA" id="ARBA00022963"/>
    </source>
</evidence>
<keyword evidence="10" id="KW-1185">Reference proteome</keyword>
<organism evidence="9 10">
    <name type="scientific">Streptomyces bambusae</name>
    <dbReference type="NCBI Taxonomy" id="1550616"/>
    <lineage>
        <taxon>Bacteria</taxon>
        <taxon>Bacillati</taxon>
        <taxon>Actinomycetota</taxon>
        <taxon>Actinomycetes</taxon>
        <taxon>Kitasatosporales</taxon>
        <taxon>Streptomycetaceae</taxon>
        <taxon>Streptomyces</taxon>
    </lineage>
</organism>
<evidence type="ECO:0000313" key="9">
    <source>
        <dbReference type="EMBL" id="MBW5481836.1"/>
    </source>
</evidence>
<dbReference type="PANTHER" id="PTHR43856">
    <property type="entry name" value="CARDIOLIPIN HYDROLASE"/>
    <property type="match status" value="1"/>
</dbReference>
<evidence type="ECO:0000256" key="6">
    <source>
        <dbReference type="ARBA" id="ARBA00023098"/>
    </source>
</evidence>
<evidence type="ECO:0000256" key="2">
    <source>
        <dbReference type="ARBA" id="ARBA00008664"/>
    </source>
</evidence>
<dbReference type="Gene3D" id="2.120.10.70">
    <property type="entry name" value="Fucose-specific lectin"/>
    <property type="match status" value="1"/>
</dbReference>
<accession>A0ABS6Z515</accession>
<evidence type="ECO:0000256" key="1">
    <source>
        <dbReference type="ARBA" id="ARBA00000798"/>
    </source>
</evidence>
<dbReference type="PROSITE" id="PS00430">
    <property type="entry name" value="TONB_DEPENDENT_REC_1"/>
    <property type="match status" value="1"/>
</dbReference>
<dbReference type="InterPro" id="IPR010916">
    <property type="entry name" value="TonB_box_CS"/>
</dbReference>
<dbReference type="InterPro" id="IPR051406">
    <property type="entry name" value="PLD_domain"/>
</dbReference>
<evidence type="ECO:0000256" key="4">
    <source>
        <dbReference type="ARBA" id="ARBA00022801"/>
    </source>
</evidence>
<keyword evidence="5" id="KW-0442">Lipid degradation</keyword>
<dbReference type="PANTHER" id="PTHR43856:SF1">
    <property type="entry name" value="MITOCHONDRIAL CARDIOLIPIN HYDROLASE"/>
    <property type="match status" value="1"/>
</dbReference>
<dbReference type="Gene3D" id="3.30.870.10">
    <property type="entry name" value="Endonuclease Chain A"/>
    <property type="match status" value="2"/>
</dbReference>
<keyword evidence="7" id="KW-0732">Signal</keyword>
<proteinExistence type="inferred from homology"/>
<gene>
    <name evidence="9" type="ORF">GPJ59_08045</name>
</gene>
<feature type="domain" description="Phospholipase D-like" evidence="8">
    <location>
        <begin position="64"/>
        <end position="202"/>
    </location>
</feature>
<feature type="signal peptide" evidence="7">
    <location>
        <begin position="1"/>
        <end position="27"/>
    </location>
</feature>
<dbReference type="EC" id="3.1.4.4" evidence="3"/>
<dbReference type="InterPro" id="IPR025202">
    <property type="entry name" value="PLD-like_dom"/>
</dbReference>
<dbReference type="SUPFAM" id="SSF89372">
    <property type="entry name" value="Fucose-specific lectin"/>
    <property type="match status" value="1"/>
</dbReference>
<evidence type="ECO:0000259" key="8">
    <source>
        <dbReference type="Pfam" id="PF13091"/>
    </source>
</evidence>
<name>A0ABS6Z515_9ACTN</name>
<keyword evidence="4" id="KW-0378">Hydrolase</keyword>
<sequence>MHKSRSVALVAGLMVGLTLLSTPGAGAVDDSVTVTATFNDPAGTAAQQDAIRNQLISLVNRAPAGSEINGSVYLMTDGGVRSALVAAKQRGVRVKVIVDGDAVPDIDPDSGKATGSEYSALAAASGLGTDLTADSWVMACPAARGCIGNRDLGGGDDGAINHNKFFLFSKVGTTENVVFQTSANLTTSQRRNLYNNAVTLPDNGSGLYTAYRSYWQDLLTYGSSGTGLAHYYKTQDTGPYKTYFFPRQEKSGTTYSTDPGTDTVVSLLNNIDCAGGTSRIRIGMYAFTRPQVADKLVQLQAAGCQVELLHNGEDGNLGTTVQNAIAGKLGYIARCAGTATGSDGTSRTIGIHSKYLLVEGTYLGVPQRKLVFTGSHNYTFPNLRSHDETLLKIDNPAVYDAFRSNFETVKAGPHCTSWLQAPAPAPGWKTAALVQTSTSLYHGMRLADGSWTGFTDVRSEAGDINGVRTAAAAGINADTHVVALGGDGRIYHTVRTSDGTWGNFGDVGAVAGVLSNVTQVSAVSIGLDLHVVAVANGKVFHTIRNATGHWTPFGDVAGAVGPIGTVTAAATASVGGELQLVAVSGGKALHTIRNTAGQWSSWGDVAGAAGATGPVRSVSMAGTGGDAQIVIATDNGTRQYHAIRNADRTWTSFGDLKDYLGAVAVKSLGAAHVDGELQLAATTSDDKLLHIIRHADGTWTPATTVTLQDVTGTLGTASITGTL</sequence>
<dbReference type="Proteomes" id="UP000812013">
    <property type="component" value="Unassembled WGS sequence"/>
</dbReference>
<evidence type="ECO:0000313" key="10">
    <source>
        <dbReference type="Proteomes" id="UP000812013"/>
    </source>
</evidence>
<dbReference type="EMBL" id="WTFF01000035">
    <property type="protein sequence ID" value="MBW5481836.1"/>
    <property type="molecule type" value="Genomic_DNA"/>
</dbReference>
<dbReference type="Pfam" id="PF13091">
    <property type="entry name" value="PLDc_2"/>
    <property type="match status" value="2"/>
</dbReference>